<dbReference type="EMBL" id="PYGE01000003">
    <property type="protein sequence ID" value="PSL05866.1"/>
    <property type="molecule type" value="Genomic_DNA"/>
</dbReference>
<keyword evidence="2" id="KW-0472">Membrane</keyword>
<feature type="transmembrane region" description="Helical" evidence="2">
    <location>
        <begin position="213"/>
        <end position="232"/>
    </location>
</feature>
<evidence type="ECO:0000256" key="1">
    <source>
        <dbReference type="SAM" id="MobiDB-lite"/>
    </source>
</evidence>
<keyword evidence="2" id="KW-1133">Transmembrane helix</keyword>
<proteinExistence type="predicted"/>
<evidence type="ECO:0000313" key="3">
    <source>
        <dbReference type="EMBL" id="PSL05866.1"/>
    </source>
</evidence>
<accession>A0A2P8E8Q7</accession>
<feature type="transmembrane region" description="Helical" evidence="2">
    <location>
        <begin position="59"/>
        <end position="81"/>
    </location>
</feature>
<organism evidence="3 4">
    <name type="scientific">Haloactinopolyspora alba</name>
    <dbReference type="NCBI Taxonomy" id="648780"/>
    <lineage>
        <taxon>Bacteria</taxon>
        <taxon>Bacillati</taxon>
        <taxon>Actinomycetota</taxon>
        <taxon>Actinomycetes</taxon>
        <taxon>Jiangellales</taxon>
        <taxon>Jiangellaceae</taxon>
        <taxon>Haloactinopolyspora</taxon>
    </lineage>
</organism>
<keyword evidence="2" id="KW-0812">Transmembrane</keyword>
<feature type="transmembrane region" description="Helical" evidence="2">
    <location>
        <begin position="133"/>
        <end position="150"/>
    </location>
</feature>
<gene>
    <name evidence="3" type="ORF">CLV30_10317</name>
</gene>
<feature type="region of interest" description="Disordered" evidence="1">
    <location>
        <begin position="1"/>
        <end position="21"/>
    </location>
</feature>
<feature type="transmembrane region" description="Helical" evidence="2">
    <location>
        <begin position="21"/>
        <end position="39"/>
    </location>
</feature>
<dbReference type="OrthoDB" id="2717873at2"/>
<keyword evidence="4" id="KW-1185">Reference proteome</keyword>
<evidence type="ECO:0000313" key="4">
    <source>
        <dbReference type="Proteomes" id="UP000243528"/>
    </source>
</evidence>
<feature type="transmembrane region" description="Helical" evidence="2">
    <location>
        <begin position="179"/>
        <end position="201"/>
    </location>
</feature>
<reference evidence="3 4" key="1">
    <citation type="submission" date="2018-03" db="EMBL/GenBank/DDBJ databases">
        <title>Genomic Encyclopedia of Archaeal and Bacterial Type Strains, Phase II (KMG-II): from individual species to whole genera.</title>
        <authorList>
            <person name="Goeker M."/>
        </authorList>
    </citation>
    <scope>NUCLEOTIDE SEQUENCE [LARGE SCALE GENOMIC DNA]</scope>
    <source>
        <strain evidence="3 4">DSM 45211</strain>
    </source>
</reference>
<dbReference type="RefSeq" id="WP_106536108.1">
    <property type="nucleotide sequence ID" value="NZ_ML142901.1"/>
</dbReference>
<feature type="transmembrane region" description="Helical" evidence="2">
    <location>
        <begin position="302"/>
        <end position="325"/>
    </location>
</feature>
<feature type="transmembrane region" description="Helical" evidence="2">
    <location>
        <begin position="93"/>
        <end position="113"/>
    </location>
</feature>
<comment type="caution">
    <text evidence="3">The sequence shown here is derived from an EMBL/GenBank/DDBJ whole genome shotgun (WGS) entry which is preliminary data.</text>
</comment>
<name>A0A2P8E8Q7_9ACTN</name>
<protein>
    <submittedName>
        <fullName evidence="3">Uncharacterized protein</fullName>
    </submittedName>
</protein>
<dbReference type="Proteomes" id="UP000243528">
    <property type="component" value="Unassembled WGS sequence"/>
</dbReference>
<dbReference type="AlphaFoldDB" id="A0A2P8E8Q7"/>
<feature type="transmembrane region" description="Helical" evidence="2">
    <location>
        <begin position="257"/>
        <end position="282"/>
    </location>
</feature>
<evidence type="ECO:0000256" key="2">
    <source>
        <dbReference type="SAM" id="Phobius"/>
    </source>
</evidence>
<sequence length="338" mass="34897">MTAHRYATTSPRSSPPAPGRRPNRFAVAAVAVITGYALVRTSWQLNGAPGNLSPIGGDLVGITGWGAVVLCAAAAVLAAALAPGRSTGAAGRLLRPAAVLASLAMVTAGAMALLDVVGAALPGLGLEFYPVGALSRAACVGGGVLLLLAVRADLRAGHALCSACGRLWRFTAALDHTPAWARIAAYVSLAGCLTRVVAQLAVGMDKSPLESGASVLVFEAGFLLAGTVLPLAQAHRWGRVWPRWVPALGGRPVPRRLVLWPGVGVAAGITVYFGFVQVQMVLERLAGRNPFPPGDGVALPEAFFWVAVPAYLTWGVGLGVAALGYHRRTKRRCPVCAR</sequence>